<feature type="domain" description="GH18" evidence="13">
    <location>
        <begin position="237"/>
        <end position="547"/>
    </location>
</feature>
<evidence type="ECO:0000259" key="12">
    <source>
        <dbReference type="PROSITE" id="PS51782"/>
    </source>
</evidence>
<comment type="caution">
    <text evidence="14">The sequence shown here is derived from an EMBL/GenBank/DDBJ whole genome shotgun (WGS) entry which is preliminary data.</text>
</comment>
<dbReference type="InterPro" id="IPR036861">
    <property type="entry name" value="Endochitinase-like_sf"/>
</dbReference>
<dbReference type="InterPro" id="IPR001002">
    <property type="entry name" value="Chitin-bd_1"/>
</dbReference>
<dbReference type="SMART" id="SM00270">
    <property type="entry name" value="ChtBD1"/>
    <property type="match status" value="1"/>
</dbReference>
<evidence type="ECO:0000256" key="4">
    <source>
        <dbReference type="ARBA" id="ARBA00023024"/>
    </source>
</evidence>
<dbReference type="Gene3D" id="3.10.350.10">
    <property type="entry name" value="LysM domain"/>
    <property type="match status" value="1"/>
</dbReference>
<evidence type="ECO:0000256" key="2">
    <source>
        <dbReference type="ARBA" id="ARBA00022669"/>
    </source>
</evidence>
<dbReference type="InterPro" id="IPR018371">
    <property type="entry name" value="Chitin-binding_1_CS"/>
</dbReference>
<feature type="disulfide bond" evidence="8">
    <location>
        <begin position="193"/>
        <end position="205"/>
    </location>
</feature>
<dbReference type="EMBL" id="MU150348">
    <property type="protein sequence ID" value="KAF9458161.1"/>
    <property type="molecule type" value="Genomic_DNA"/>
</dbReference>
<dbReference type="Pfam" id="PF01476">
    <property type="entry name" value="LysM"/>
    <property type="match status" value="1"/>
</dbReference>
<dbReference type="Gene3D" id="3.30.60.10">
    <property type="entry name" value="Endochitinase-like"/>
    <property type="match status" value="1"/>
</dbReference>
<dbReference type="SUPFAM" id="SSF54556">
    <property type="entry name" value="Chitinase insertion domain"/>
    <property type="match status" value="1"/>
</dbReference>
<organism evidence="14 15">
    <name type="scientific">Collybia nuda</name>
    <dbReference type="NCBI Taxonomy" id="64659"/>
    <lineage>
        <taxon>Eukaryota</taxon>
        <taxon>Fungi</taxon>
        <taxon>Dikarya</taxon>
        <taxon>Basidiomycota</taxon>
        <taxon>Agaricomycotina</taxon>
        <taxon>Agaricomycetes</taxon>
        <taxon>Agaricomycetidae</taxon>
        <taxon>Agaricales</taxon>
        <taxon>Tricholomatineae</taxon>
        <taxon>Clitocybaceae</taxon>
        <taxon>Collybia</taxon>
    </lineage>
</organism>
<dbReference type="PROSITE" id="PS51910">
    <property type="entry name" value="GH18_2"/>
    <property type="match status" value="1"/>
</dbReference>
<sequence>MHRVIRMPVSWRAALNTKAKWFYHTICILPETCDEVFHINPRDRICGVTDSTCRHSTISPQHSWRDLGGWSRPFFSRRVQCLYRCFRLNAGLDCNKLSIGMSHPIPVHKPNPDGSCKDYKVVSGDTCSALALKYSITVDDIVAWNKAARTYKWTTCSALPVGYNICVSNGGAPPVPVNPNLQCGPESPGNSTCPLNACCSAFGFCGITKEFCDTEGANPCLSNCFMPTLPSCKGSAKRSLGYYAGWANRRSCGAVGPNQIDLTGLTHINFAFAVISKDYKISISDDDDSLLKRLVFRKGEVTGLKVLIALGGWAFSEEDPTKDLFTVMIASSANRATFISSVESFLKKYNLDGIDIDFEYPGASERSAPATETPDLTAFFKELRAGLPSALISVATPAGYWFLKGFEINKIMNYVDWASMMSYDFHGQWDTNVTGQPSVANPHTSLLDMKDSALLYRRAGIDLANVNLGLAWYARTFHLTPASCGKYNCTMDGGGSSGKCSNTSGYLTQFETYYFMHGSDLVSFDEDETWKTKKDFAGNTCFGGTFV</sequence>
<keyword evidence="5" id="KW-0119">Carbohydrate metabolism</keyword>
<evidence type="ECO:0000256" key="3">
    <source>
        <dbReference type="ARBA" id="ARBA00022801"/>
    </source>
</evidence>
<dbReference type="InterPro" id="IPR001579">
    <property type="entry name" value="Glyco_hydro_18_chit_AS"/>
</dbReference>
<dbReference type="Pfam" id="PF00187">
    <property type="entry name" value="Chitin_bind_1"/>
    <property type="match status" value="1"/>
</dbReference>
<evidence type="ECO:0000313" key="14">
    <source>
        <dbReference type="EMBL" id="KAF9458161.1"/>
    </source>
</evidence>
<name>A0A9P5XYT4_9AGAR</name>
<evidence type="ECO:0000256" key="1">
    <source>
        <dbReference type="ARBA" id="ARBA00000822"/>
    </source>
</evidence>
<evidence type="ECO:0000256" key="9">
    <source>
        <dbReference type="RuleBase" id="RU000489"/>
    </source>
</evidence>
<comment type="caution">
    <text evidence="8">Lacks conserved residue(s) required for the propagation of feature annotation.</text>
</comment>
<evidence type="ECO:0000259" key="13">
    <source>
        <dbReference type="PROSITE" id="PS51910"/>
    </source>
</evidence>
<dbReference type="InterPro" id="IPR017853">
    <property type="entry name" value="GH"/>
</dbReference>
<feature type="disulfide bond" evidence="8">
    <location>
        <begin position="198"/>
        <end position="212"/>
    </location>
</feature>
<dbReference type="OrthoDB" id="73875at2759"/>
<dbReference type="SUPFAM" id="SSF57016">
    <property type="entry name" value="Plant lectins/antimicrobial peptides"/>
    <property type="match status" value="1"/>
</dbReference>
<dbReference type="GO" id="GO:0008843">
    <property type="term" value="F:endochitinase activity"/>
    <property type="evidence" value="ECO:0007669"/>
    <property type="project" value="UniProtKB-EC"/>
</dbReference>
<reference evidence="14" key="1">
    <citation type="submission" date="2020-11" db="EMBL/GenBank/DDBJ databases">
        <authorList>
            <consortium name="DOE Joint Genome Institute"/>
            <person name="Ahrendt S."/>
            <person name="Riley R."/>
            <person name="Andreopoulos W."/>
            <person name="Labutti K."/>
            <person name="Pangilinan J."/>
            <person name="Ruiz-Duenas F.J."/>
            <person name="Barrasa J.M."/>
            <person name="Sanchez-Garcia M."/>
            <person name="Camarero S."/>
            <person name="Miyauchi S."/>
            <person name="Serrano A."/>
            <person name="Linde D."/>
            <person name="Babiker R."/>
            <person name="Drula E."/>
            <person name="Ayuso-Fernandez I."/>
            <person name="Pacheco R."/>
            <person name="Padilla G."/>
            <person name="Ferreira P."/>
            <person name="Barriuso J."/>
            <person name="Kellner H."/>
            <person name="Castanera R."/>
            <person name="Alfaro M."/>
            <person name="Ramirez L."/>
            <person name="Pisabarro A.G."/>
            <person name="Kuo A."/>
            <person name="Tritt A."/>
            <person name="Lipzen A."/>
            <person name="He G."/>
            <person name="Yan M."/>
            <person name="Ng V."/>
            <person name="Cullen D."/>
            <person name="Martin F."/>
            <person name="Rosso M.-N."/>
            <person name="Henrissat B."/>
            <person name="Hibbett D."/>
            <person name="Martinez A.T."/>
            <person name="Grigoriev I.V."/>
        </authorList>
    </citation>
    <scope>NUCLEOTIDE SEQUENCE</scope>
    <source>
        <strain evidence="14">CBS 247.69</strain>
    </source>
</reference>
<dbReference type="SUPFAM" id="SSF54106">
    <property type="entry name" value="LysM domain"/>
    <property type="match status" value="1"/>
</dbReference>
<dbReference type="Pfam" id="PF00704">
    <property type="entry name" value="Glyco_hydro_18"/>
    <property type="match status" value="1"/>
</dbReference>
<dbReference type="InterPro" id="IPR001223">
    <property type="entry name" value="Glyco_hydro18_cat"/>
</dbReference>
<dbReference type="Gene3D" id="3.10.50.10">
    <property type="match status" value="1"/>
</dbReference>
<dbReference type="SMART" id="SM00257">
    <property type="entry name" value="LysM"/>
    <property type="match status" value="1"/>
</dbReference>
<dbReference type="PANTHER" id="PTHR47700">
    <property type="entry name" value="V CHITINASE, PUTATIVE (AFU_ORTHOLOGUE AFUA_6G13720)-RELATED"/>
    <property type="match status" value="1"/>
</dbReference>
<dbReference type="Proteomes" id="UP000807353">
    <property type="component" value="Unassembled WGS sequence"/>
</dbReference>
<feature type="domain" description="LysM" evidence="12">
    <location>
        <begin position="117"/>
        <end position="167"/>
    </location>
</feature>
<keyword evidence="3 9" id="KW-0378">Hydrolase</keyword>
<dbReference type="GO" id="GO:0008061">
    <property type="term" value="F:chitin binding"/>
    <property type="evidence" value="ECO:0007669"/>
    <property type="project" value="UniProtKB-UniRule"/>
</dbReference>
<dbReference type="InterPro" id="IPR029070">
    <property type="entry name" value="Chitinase_insertion_sf"/>
</dbReference>
<evidence type="ECO:0000259" key="11">
    <source>
        <dbReference type="PROSITE" id="PS50941"/>
    </source>
</evidence>
<feature type="domain" description="Chitin-binding type-1" evidence="11">
    <location>
        <begin position="180"/>
        <end position="226"/>
    </location>
</feature>
<evidence type="ECO:0000313" key="15">
    <source>
        <dbReference type="Proteomes" id="UP000807353"/>
    </source>
</evidence>
<dbReference type="GO" id="GO:0000272">
    <property type="term" value="P:polysaccharide catabolic process"/>
    <property type="evidence" value="ECO:0007669"/>
    <property type="project" value="UniProtKB-KW"/>
</dbReference>
<dbReference type="SMART" id="SM00636">
    <property type="entry name" value="Glyco_18"/>
    <property type="match status" value="1"/>
</dbReference>
<dbReference type="InterPro" id="IPR011583">
    <property type="entry name" value="Chitinase_II/V-like_cat"/>
</dbReference>
<evidence type="ECO:0000256" key="5">
    <source>
        <dbReference type="ARBA" id="ARBA00023277"/>
    </source>
</evidence>
<dbReference type="PANTHER" id="PTHR47700:SF2">
    <property type="entry name" value="CHITINASE"/>
    <property type="match status" value="1"/>
</dbReference>
<keyword evidence="15" id="KW-1185">Reference proteome</keyword>
<dbReference type="InterPro" id="IPR036779">
    <property type="entry name" value="LysM_dom_sf"/>
</dbReference>
<dbReference type="CDD" id="cd00035">
    <property type="entry name" value="ChtBD1"/>
    <property type="match status" value="1"/>
</dbReference>
<dbReference type="PROSITE" id="PS51782">
    <property type="entry name" value="LYSM"/>
    <property type="match status" value="1"/>
</dbReference>
<dbReference type="SUPFAM" id="SSF51445">
    <property type="entry name" value="(Trans)glycosidases"/>
    <property type="match status" value="1"/>
</dbReference>
<proteinExistence type="inferred from homology"/>
<dbReference type="PROSITE" id="PS01095">
    <property type="entry name" value="GH18_1"/>
    <property type="match status" value="1"/>
</dbReference>
<dbReference type="Gene3D" id="3.20.20.80">
    <property type="entry name" value="Glycosidases"/>
    <property type="match status" value="1"/>
</dbReference>
<evidence type="ECO:0000256" key="8">
    <source>
        <dbReference type="PROSITE-ProRule" id="PRU00261"/>
    </source>
</evidence>
<evidence type="ECO:0000256" key="10">
    <source>
        <dbReference type="RuleBase" id="RU004453"/>
    </source>
</evidence>
<evidence type="ECO:0000256" key="7">
    <source>
        <dbReference type="ARBA" id="ARBA00023326"/>
    </source>
</evidence>
<comment type="catalytic activity">
    <reaction evidence="1">
        <text>Random endo-hydrolysis of N-acetyl-beta-D-glucosaminide (1-&gt;4)-beta-linkages in chitin and chitodextrins.</text>
        <dbReference type="EC" id="3.2.1.14"/>
    </reaction>
</comment>
<gene>
    <name evidence="14" type="ORF">BDZ94DRAFT_144245</name>
</gene>
<dbReference type="GO" id="GO:0006032">
    <property type="term" value="P:chitin catabolic process"/>
    <property type="evidence" value="ECO:0007669"/>
    <property type="project" value="UniProtKB-KW"/>
</dbReference>
<feature type="disulfide bond" evidence="8">
    <location>
        <begin position="220"/>
        <end position="224"/>
    </location>
</feature>
<keyword evidence="7" id="KW-0624">Polysaccharide degradation</keyword>
<dbReference type="PROSITE" id="PS50941">
    <property type="entry name" value="CHIT_BIND_I_2"/>
    <property type="match status" value="1"/>
</dbReference>
<accession>A0A9P5XYT4</accession>
<keyword evidence="4" id="KW-0146">Chitin degradation</keyword>
<evidence type="ECO:0000256" key="6">
    <source>
        <dbReference type="ARBA" id="ARBA00023295"/>
    </source>
</evidence>
<dbReference type="InterPro" id="IPR018392">
    <property type="entry name" value="LysM"/>
</dbReference>
<keyword evidence="8" id="KW-1015">Disulfide bond</keyword>
<keyword evidence="2 8" id="KW-0147">Chitin-binding</keyword>
<comment type="similarity">
    <text evidence="10">Belongs to the glycosyl hydrolase 18 family.</text>
</comment>
<dbReference type="CDD" id="cd00118">
    <property type="entry name" value="LysM"/>
    <property type="match status" value="1"/>
</dbReference>
<dbReference type="InterPro" id="IPR053214">
    <property type="entry name" value="LysM12-like"/>
</dbReference>
<protein>
    <submittedName>
        <fullName evidence="14">Glycoside hydrolase superfamily</fullName>
    </submittedName>
</protein>
<dbReference type="PROSITE" id="PS00026">
    <property type="entry name" value="CHIT_BIND_I_1"/>
    <property type="match status" value="1"/>
</dbReference>
<dbReference type="AlphaFoldDB" id="A0A9P5XYT4"/>
<keyword evidence="6 9" id="KW-0326">Glycosidase</keyword>